<comment type="caution">
    <text evidence="8">The sequence shown here is derived from an EMBL/GenBank/DDBJ whole genome shotgun (WGS) entry which is preliminary data.</text>
</comment>
<comment type="similarity">
    <text evidence="2 5">Belongs to the Nudix hydrolase family.</text>
</comment>
<dbReference type="InterPro" id="IPR020084">
    <property type="entry name" value="NUDIX_hydrolase_CS"/>
</dbReference>
<dbReference type="InterPro" id="IPR000086">
    <property type="entry name" value="NUDIX_hydrolase_dom"/>
</dbReference>
<protein>
    <submittedName>
        <fullName evidence="8">NUDIX domain-containing protein</fullName>
    </submittedName>
</protein>
<reference evidence="8 9" key="1">
    <citation type="submission" date="2023-10" db="EMBL/GenBank/DDBJ databases">
        <title>Whole Genome based description of the genera Actinobaculum and Actinotignum reveals a complex phylogenetic relationship within the species included in the genus Actinotignum.</title>
        <authorList>
            <person name="Jensen C.S."/>
            <person name="Dargis R."/>
            <person name="Kemp M."/>
            <person name="Christensen J.J."/>
        </authorList>
    </citation>
    <scope>NUCLEOTIDE SEQUENCE</scope>
    <source>
        <strain evidence="8">SLA_B511</strain>
        <strain evidence="7 9">SLA_B974</strain>
    </source>
</reference>
<dbReference type="PROSITE" id="PS51462">
    <property type="entry name" value="NUDIX"/>
    <property type="match status" value="1"/>
</dbReference>
<dbReference type="InterPro" id="IPR015797">
    <property type="entry name" value="NUDIX_hydrolase-like_dom_sf"/>
</dbReference>
<accession>A0AAW9HY53</accession>
<dbReference type="PANTHER" id="PTHR43046:SF12">
    <property type="entry name" value="GDP-MANNOSE MANNOSYL HYDROLASE"/>
    <property type="match status" value="1"/>
</dbReference>
<gene>
    <name evidence="8" type="ORF">R6G80_06545</name>
    <name evidence="7" type="ORF">R6G86_00125</name>
</gene>
<evidence type="ECO:0000313" key="7">
    <source>
        <dbReference type="EMBL" id="MDY5132155.1"/>
    </source>
</evidence>
<keyword evidence="9" id="KW-1185">Reference proteome</keyword>
<evidence type="ECO:0000256" key="3">
    <source>
        <dbReference type="ARBA" id="ARBA00022801"/>
    </source>
</evidence>
<feature type="domain" description="Nudix hydrolase" evidence="6">
    <location>
        <begin position="20"/>
        <end position="168"/>
    </location>
</feature>
<name>A0AAW9HY53_9ACTO</name>
<evidence type="ECO:0000256" key="2">
    <source>
        <dbReference type="ARBA" id="ARBA00005582"/>
    </source>
</evidence>
<evidence type="ECO:0000256" key="5">
    <source>
        <dbReference type="RuleBase" id="RU003476"/>
    </source>
</evidence>
<dbReference type="CDD" id="cd04685">
    <property type="entry name" value="NUDIX_Hydrolase"/>
    <property type="match status" value="1"/>
</dbReference>
<evidence type="ECO:0000313" key="9">
    <source>
        <dbReference type="Proteomes" id="UP001275049"/>
    </source>
</evidence>
<proteinExistence type="inferred from homology"/>
<dbReference type="GO" id="GO:0016787">
    <property type="term" value="F:hydrolase activity"/>
    <property type="evidence" value="ECO:0007669"/>
    <property type="project" value="UniProtKB-KW"/>
</dbReference>
<evidence type="ECO:0000259" key="6">
    <source>
        <dbReference type="PROSITE" id="PS51462"/>
    </source>
</evidence>
<evidence type="ECO:0000313" key="8">
    <source>
        <dbReference type="EMBL" id="MDY5155380.1"/>
    </source>
</evidence>
<dbReference type="Pfam" id="PF00293">
    <property type="entry name" value="NUDIX"/>
    <property type="match status" value="1"/>
</dbReference>
<dbReference type="AlphaFoldDB" id="A0AAW9HY53"/>
<dbReference type="Proteomes" id="UP001275049">
    <property type="component" value="Unassembled WGS sequence"/>
</dbReference>
<dbReference type="SUPFAM" id="SSF55811">
    <property type="entry name" value="Nudix"/>
    <property type="match status" value="1"/>
</dbReference>
<dbReference type="PROSITE" id="PS00893">
    <property type="entry name" value="NUDIX_BOX"/>
    <property type="match status" value="1"/>
</dbReference>
<dbReference type="Gene3D" id="3.90.79.10">
    <property type="entry name" value="Nucleoside Triphosphate Pyrophosphohydrolase"/>
    <property type="match status" value="1"/>
</dbReference>
<keyword evidence="4" id="KW-0460">Magnesium</keyword>
<evidence type="ECO:0000256" key="1">
    <source>
        <dbReference type="ARBA" id="ARBA00001946"/>
    </source>
</evidence>
<dbReference type="EMBL" id="JAWNGC010000008">
    <property type="protein sequence ID" value="MDY5155380.1"/>
    <property type="molecule type" value="Genomic_DNA"/>
</dbReference>
<keyword evidence="3 5" id="KW-0378">Hydrolase</keyword>
<dbReference type="InterPro" id="IPR020476">
    <property type="entry name" value="Nudix_hydrolase"/>
</dbReference>
<evidence type="ECO:0000313" key="10">
    <source>
        <dbReference type="Proteomes" id="UP001281731"/>
    </source>
</evidence>
<dbReference type="Proteomes" id="UP001281731">
    <property type="component" value="Unassembled WGS sequence"/>
</dbReference>
<dbReference type="PANTHER" id="PTHR43046">
    <property type="entry name" value="GDP-MANNOSE MANNOSYL HYDROLASE"/>
    <property type="match status" value="1"/>
</dbReference>
<sequence length="188" mass="21372">MTNSVQPDSNGWIMGEDGLLFRKAARIIATDEHGRLLLMKGHDDKDPLHRWWFTPGGGIDAGENPRHAAVREFHEETGVHLDPELLTGPVIEREAVFYFSQETRRQHEVFFWAKLNDTQARDVLTQEGVSYTDLEKEVLDGLAWRTLENIEADSALPQAIPSYPHNLPQVVRCLLDGWDGKVFSVVEK</sequence>
<dbReference type="PRINTS" id="PR00502">
    <property type="entry name" value="NUDIXFAMILY"/>
</dbReference>
<dbReference type="EMBL" id="JAWNGA010000001">
    <property type="protein sequence ID" value="MDY5132155.1"/>
    <property type="molecule type" value="Genomic_DNA"/>
</dbReference>
<evidence type="ECO:0000256" key="4">
    <source>
        <dbReference type="ARBA" id="ARBA00022842"/>
    </source>
</evidence>
<dbReference type="RefSeq" id="WP_022865552.1">
    <property type="nucleotide sequence ID" value="NZ_CAMYCL010000024.1"/>
</dbReference>
<organism evidence="8 10">
    <name type="scientific">Actinotignum urinale</name>
    <dbReference type="NCBI Taxonomy" id="190146"/>
    <lineage>
        <taxon>Bacteria</taxon>
        <taxon>Bacillati</taxon>
        <taxon>Actinomycetota</taxon>
        <taxon>Actinomycetes</taxon>
        <taxon>Actinomycetales</taxon>
        <taxon>Actinomycetaceae</taxon>
        <taxon>Actinotignum</taxon>
    </lineage>
</organism>
<comment type="cofactor">
    <cofactor evidence="1">
        <name>Mg(2+)</name>
        <dbReference type="ChEBI" id="CHEBI:18420"/>
    </cofactor>
</comment>